<organism evidence="9 10">
    <name type="scientific">Blastopirellula sediminis</name>
    <dbReference type="NCBI Taxonomy" id="2894196"/>
    <lineage>
        <taxon>Bacteria</taxon>
        <taxon>Pseudomonadati</taxon>
        <taxon>Planctomycetota</taxon>
        <taxon>Planctomycetia</taxon>
        <taxon>Pirellulales</taxon>
        <taxon>Pirellulaceae</taxon>
        <taxon>Blastopirellula</taxon>
    </lineage>
</organism>
<evidence type="ECO:0000256" key="6">
    <source>
        <dbReference type="ARBA" id="ARBA00022840"/>
    </source>
</evidence>
<dbReference type="PANTHER" id="PTHR43289:SF6">
    <property type="entry name" value="SERINE_THREONINE-PROTEIN KINASE NEKL-3"/>
    <property type="match status" value="1"/>
</dbReference>
<dbReference type="PROSITE" id="PS50011">
    <property type="entry name" value="PROTEIN_KINASE_DOM"/>
    <property type="match status" value="1"/>
</dbReference>
<dbReference type="Gene3D" id="1.10.510.10">
    <property type="entry name" value="Transferase(Phosphotransferase) domain 1"/>
    <property type="match status" value="1"/>
</dbReference>
<dbReference type="Proteomes" id="UP001139103">
    <property type="component" value="Unassembled WGS sequence"/>
</dbReference>
<comment type="caution">
    <text evidence="9">The sequence shown here is derived from an EMBL/GenBank/DDBJ whole genome shotgun (WGS) entry which is preliminary data.</text>
</comment>
<dbReference type="InterPro" id="IPR027383">
    <property type="entry name" value="Znf_put"/>
</dbReference>
<keyword evidence="4 7" id="KW-0547">Nucleotide-binding</keyword>
<keyword evidence="5 9" id="KW-0418">Kinase</keyword>
<feature type="binding site" evidence="7">
    <location>
        <position position="120"/>
    </location>
    <ligand>
        <name>ATP</name>
        <dbReference type="ChEBI" id="CHEBI:30616"/>
    </ligand>
</feature>
<dbReference type="FunFam" id="1.10.510.10:FF:000021">
    <property type="entry name" value="Serine/threonine protein kinase"/>
    <property type="match status" value="1"/>
</dbReference>
<evidence type="ECO:0000256" key="3">
    <source>
        <dbReference type="ARBA" id="ARBA00022679"/>
    </source>
</evidence>
<dbReference type="SUPFAM" id="SSF56112">
    <property type="entry name" value="Protein kinase-like (PK-like)"/>
    <property type="match status" value="1"/>
</dbReference>
<proteinExistence type="predicted"/>
<evidence type="ECO:0000256" key="4">
    <source>
        <dbReference type="ARBA" id="ARBA00022741"/>
    </source>
</evidence>
<feature type="domain" description="Protein kinase" evidence="8">
    <location>
        <begin position="91"/>
        <end position="356"/>
    </location>
</feature>
<dbReference type="CDD" id="cd14014">
    <property type="entry name" value="STKc_PknB_like"/>
    <property type="match status" value="1"/>
</dbReference>
<dbReference type="RefSeq" id="WP_230221178.1">
    <property type="nucleotide sequence ID" value="NZ_JAJKFT010000010.1"/>
</dbReference>
<keyword evidence="6 7" id="KW-0067">ATP-binding</keyword>
<dbReference type="GO" id="GO:0004674">
    <property type="term" value="F:protein serine/threonine kinase activity"/>
    <property type="evidence" value="ECO:0007669"/>
    <property type="project" value="UniProtKB-KW"/>
</dbReference>
<accession>A0A9X1MPT6</accession>
<dbReference type="PANTHER" id="PTHR43289">
    <property type="entry name" value="MITOGEN-ACTIVATED PROTEIN KINASE KINASE KINASE 20-RELATED"/>
    <property type="match status" value="1"/>
</dbReference>
<keyword evidence="10" id="KW-1185">Reference proteome</keyword>
<dbReference type="SMART" id="SM00220">
    <property type="entry name" value="S_TKc"/>
    <property type="match status" value="1"/>
</dbReference>
<name>A0A9X1MPT6_9BACT</name>
<dbReference type="Pfam" id="PF00069">
    <property type="entry name" value="Pkinase"/>
    <property type="match status" value="1"/>
</dbReference>
<dbReference type="Gene3D" id="2.60.120.560">
    <property type="entry name" value="Exo-inulinase, domain 1"/>
    <property type="match status" value="1"/>
</dbReference>
<protein>
    <recommendedName>
        <fullName evidence="1">non-specific serine/threonine protein kinase</fullName>
        <ecNumber evidence="1">2.7.11.1</ecNumber>
    </recommendedName>
</protein>
<dbReference type="InterPro" id="IPR017441">
    <property type="entry name" value="Protein_kinase_ATP_BS"/>
</dbReference>
<evidence type="ECO:0000256" key="2">
    <source>
        <dbReference type="ARBA" id="ARBA00022527"/>
    </source>
</evidence>
<gene>
    <name evidence="9" type="ORF">LOC68_17675</name>
</gene>
<evidence type="ECO:0000259" key="8">
    <source>
        <dbReference type="PROSITE" id="PS50011"/>
    </source>
</evidence>
<dbReference type="GO" id="GO:0005524">
    <property type="term" value="F:ATP binding"/>
    <property type="evidence" value="ECO:0007669"/>
    <property type="project" value="UniProtKB-UniRule"/>
</dbReference>
<evidence type="ECO:0000313" key="10">
    <source>
        <dbReference type="Proteomes" id="UP001139103"/>
    </source>
</evidence>
<dbReference type="EMBL" id="JAJKFT010000010">
    <property type="protein sequence ID" value="MCC9630227.1"/>
    <property type="molecule type" value="Genomic_DNA"/>
</dbReference>
<evidence type="ECO:0000256" key="5">
    <source>
        <dbReference type="ARBA" id="ARBA00022777"/>
    </source>
</evidence>
<keyword evidence="2" id="KW-0723">Serine/threonine-protein kinase</keyword>
<reference evidence="9" key="1">
    <citation type="submission" date="2021-11" db="EMBL/GenBank/DDBJ databases">
        <title>Genome sequence.</title>
        <authorList>
            <person name="Sun Q."/>
        </authorList>
    </citation>
    <scope>NUCLEOTIDE SEQUENCE</scope>
    <source>
        <strain evidence="9">JC732</strain>
    </source>
</reference>
<dbReference type="InterPro" id="IPR000719">
    <property type="entry name" value="Prot_kinase_dom"/>
</dbReference>
<dbReference type="PROSITE" id="PS00107">
    <property type="entry name" value="PROTEIN_KINASE_ATP"/>
    <property type="match status" value="1"/>
</dbReference>
<evidence type="ECO:0000313" key="9">
    <source>
        <dbReference type="EMBL" id="MCC9630227.1"/>
    </source>
</evidence>
<dbReference type="Pfam" id="PF13490">
    <property type="entry name" value="zf-HC2"/>
    <property type="match status" value="1"/>
</dbReference>
<keyword evidence="3" id="KW-0808">Transferase</keyword>
<sequence length="634" mass="70132">MSEVDPLHPTREQLESFFHGTLPEEQRQAIEDHVAECDQCCDVLRQTPPDALAERMHAAHSTMLDPTPGARPAVEAPAPQVPPQLRDHPRYRIIRRLGAGGMGVVYQAEHRLMERPVALKVIHGKLVSNEIAIERFRQEVKAAARLSHRNIVTAYDAEQAEDIHFLVMEYIDGVSLAEIVERRGRLSLLHACNFVLQAAQGLQHAHEQGMVHRDIKPQNMMRTSRGIIKILDFGLARLAENETGDGRLTEDFATLGTPDYIAPEQAHDSKSADIRSDIYSLGCTLYFLLAGQVPFPKGTSLDKVISHSERQPTPLIQLRPDVPPEVANIVERMMAKDPAERFQTPAEVVEALRPFGRPDAERSKDEGKTLTGQTMATPLDLTIQPSAKPAISTRTKNRAPNGAKKYWMPLLAGGGIVVLLGLILILSQGVPPEPQPDPVTPAVVTRPVPPISGGDDQAWINLLPQINLDSEVVAGSWERTADGLRVEAMEGARLMLPYQPPREYELEVSFTRLSGTQSIALLFVDGSGSAAYDIDGWGENLVGIQNIDGRNMNQDRTGVSRFSLANGERYTALLRVRRDRVDAYLNGDLMTTYHGDGANLSMLELWRLPRPALGIGAYDCETVFHQVRIRNLSN</sequence>
<dbReference type="InterPro" id="IPR011009">
    <property type="entry name" value="Kinase-like_dom_sf"/>
</dbReference>
<evidence type="ECO:0000256" key="1">
    <source>
        <dbReference type="ARBA" id="ARBA00012513"/>
    </source>
</evidence>
<dbReference type="AlphaFoldDB" id="A0A9X1MPT6"/>
<dbReference type="EC" id="2.7.11.1" evidence="1"/>
<evidence type="ECO:0000256" key="7">
    <source>
        <dbReference type="PROSITE-ProRule" id="PRU10141"/>
    </source>
</evidence>
<dbReference type="Gene3D" id="3.30.200.20">
    <property type="entry name" value="Phosphorylase Kinase, domain 1"/>
    <property type="match status" value="1"/>
</dbReference>